<dbReference type="InterPro" id="IPR013656">
    <property type="entry name" value="PAS_4"/>
</dbReference>
<dbReference type="SUPFAM" id="SSF47384">
    <property type="entry name" value="Homodimeric domain of signal transducing histidine kinase"/>
    <property type="match status" value="1"/>
</dbReference>
<comment type="catalytic activity">
    <reaction evidence="1">
        <text>ATP + protein L-histidine = ADP + protein N-phospho-L-histidine.</text>
        <dbReference type="EC" id="2.7.13.3"/>
    </reaction>
</comment>
<dbReference type="Proteomes" id="UP000317835">
    <property type="component" value="Chromosome"/>
</dbReference>
<evidence type="ECO:0000256" key="2">
    <source>
        <dbReference type="ARBA" id="ARBA00004370"/>
    </source>
</evidence>
<dbReference type="SMART" id="SM00065">
    <property type="entry name" value="GAF"/>
    <property type="match status" value="1"/>
</dbReference>
<feature type="domain" description="PAC" evidence="11">
    <location>
        <begin position="747"/>
        <end position="802"/>
    </location>
</feature>
<dbReference type="InterPro" id="IPR000014">
    <property type="entry name" value="PAS"/>
</dbReference>
<feature type="domain" description="HAMP" evidence="12">
    <location>
        <begin position="197"/>
        <end position="249"/>
    </location>
</feature>
<feature type="domain" description="PAC" evidence="11">
    <location>
        <begin position="1007"/>
        <end position="1059"/>
    </location>
</feature>
<evidence type="ECO:0000259" key="11">
    <source>
        <dbReference type="PROSITE" id="PS50113"/>
    </source>
</evidence>
<gene>
    <name evidence="13" type="primary">pleC_2</name>
    <name evidence="13" type="ORF">ElP_70160</name>
</gene>
<dbReference type="PROSITE" id="PS50112">
    <property type="entry name" value="PAS"/>
    <property type="match status" value="2"/>
</dbReference>
<keyword evidence="14" id="KW-1185">Reference proteome</keyword>
<dbReference type="SMART" id="SM00091">
    <property type="entry name" value="PAS"/>
    <property type="match status" value="4"/>
</dbReference>
<dbReference type="Gene3D" id="3.30.565.10">
    <property type="entry name" value="Histidine kinase-like ATPase, C-terminal domain"/>
    <property type="match status" value="1"/>
</dbReference>
<feature type="domain" description="PAC" evidence="11">
    <location>
        <begin position="1148"/>
        <end position="1200"/>
    </location>
</feature>
<evidence type="ECO:0000256" key="4">
    <source>
        <dbReference type="ARBA" id="ARBA00022553"/>
    </source>
</evidence>
<evidence type="ECO:0000259" key="12">
    <source>
        <dbReference type="PROSITE" id="PS50885"/>
    </source>
</evidence>
<dbReference type="RefSeq" id="WP_145278040.1">
    <property type="nucleotide sequence ID" value="NZ_CP036426.1"/>
</dbReference>
<dbReference type="InterPro" id="IPR003660">
    <property type="entry name" value="HAMP_dom"/>
</dbReference>
<dbReference type="InterPro" id="IPR013655">
    <property type="entry name" value="PAS_fold_3"/>
</dbReference>
<dbReference type="FunFam" id="3.30.565.10:FF:000010">
    <property type="entry name" value="Sensor histidine kinase RcsC"/>
    <property type="match status" value="1"/>
</dbReference>
<feature type="domain" description="PAC" evidence="11">
    <location>
        <begin position="879"/>
        <end position="932"/>
    </location>
</feature>
<dbReference type="Pfam" id="PF08448">
    <property type="entry name" value="PAS_4"/>
    <property type="match status" value="1"/>
</dbReference>
<accession>A0A518HDX3</accession>
<dbReference type="OrthoDB" id="9762493at2"/>
<evidence type="ECO:0000256" key="3">
    <source>
        <dbReference type="ARBA" id="ARBA00012438"/>
    </source>
</evidence>
<dbReference type="CDD" id="cd16922">
    <property type="entry name" value="HATPase_EvgS-ArcB-TorS-like"/>
    <property type="match status" value="1"/>
</dbReference>
<dbReference type="CDD" id="cd06225">
    <property type="entry name" value="HAMP"/>
    <property type="match status" value="1"/>
</dbReference>
<dbReference type="Gene3D" id="3.30.450.20">
    <property type="entry name" value="PAS domain"/>
    <property type="match status" value="6"/>
</dbReference>
<keyword evidence="8" id="KW-0812">Transmembrane</keyword>
<dbReference type="NCBIfam" id="TIGR00229">
    <property type="entry name" value="sensory_box"/>
    <property type="match status" value="6"/>
</dbReference>
<dbReference type="InterPro" id="IPR036890">
    <property type="entry name" value="HATPase_C_sf"/>
</dbReference>
<evidence type="ECO:0000256" key="5">
    <source>
        <dbReference type="ARBA" id="ARBA00022679"/>
    </source>
</evidence>
<dbReference type="EC" id="2.7.13.3" evidence="3"/>
<dbReference type="PROSITE" id="PS50113">
    <property type="entry name" value="PAC"/>
    <property type="match status" value="5"/>
</dbReference>
<dbReference type="InterPro" id="IPR003594">
    <property type="entry name" value="HATPase_dom"/>
</dbReference>
<feature type="region of interest" description="Disordered" evidence="7">
    <location>
        <begin position="1444"/>
        <end position="1487"/>
    </location>
</feature>
<dbReference type="InterPro" id="IPR003661">
    <property type="entry name" value="HisK_dim/P_dom"/>
</dbReference>
<dbReference type="SMART" id="SM00086">
    <property type="entry name" value="PAC"/>
    <property type="match status" value="5"/>
</dbReference>
<dbReference type="InterPro" id="IPR003018">
    <property type="entry name" value="GAF"/>
</dbReference>
<proteinExistence type="predicted"/>
<dbReference type="InterPro" id="IPR036097">
    <property type="entry name" value="HisK_dim/P_sf"/>
</dbReference>
<dbReference type="Pfam" id="PF08447">
    <property type="entry name" value="PAS_3"/>
    <property type="match status" value="3"/>
</dbReference>
<dbReference type="InterPro" id="IPR000700">
    <property type="entry name" value="PAS-assoc_C"/>
</dbReference>
<dbReference type="CDD" id="cd00130">
    <property type="entry name" value="PAS"/>
    <property type="match status" value="4"/>
</dbReference>
<feature type="domain" description="PAC" evidence="11">
    <location>
        <begin position="624"/>
        <end position="677"/>
    </location>
</feature>
<dbReference type="Pfam" id="PF13426">
    <property type="entry name" value="PAS_9"/>
    <property type="match status" value="2"/>
</dbReference>
<dbReference type="GO" id="GO:0000155">
    <property type="term" value="F:phosphorelay sensor kinase activity"/>
    <property type="evidence" value="ECO:0007669"/>
    <property type="project" value="InterPro"/>
</dbReference>
<dbReference type="SUPFAM" id="SSF55781">
    <property type="entry name" value="GAF domain-like"/>
    <property type="match status" value="1"/>
</dbReference>
<dbReference type="Pfam" id="PF02518">
    <property type="entry name" value="HATPase_c"/>
    <property type="match status" value="1"/>
</dbReference>
<evidence type="ECO:0000259" key="10">
    <source>
        <dbReference type="PROSITE" id="PS50112"/>
    </source>
</evidence>
<dbReference type="PROSITE" id="PS50109">
    <property type="entry name" value="HIS_KIN"/>
    <property type="match status" value="1"/>
</dbReference>
<dbReference type="InterPro" id="IPR052162">
    <property type="entry name" value="Sensor_kinase/Photoreceptor"/>
</dbReference>
<dbReference type="SMART" id="SM00387">
    <property type="entry name" value="HATPase_c"/>
    <property type="match status" value="1"/>
</dbReference>
<feature type="domain" description="PAS" evidence="10">
    <location>
        <begin position="427"/>
        <end position="497"/>
    </location>
</feature>
<evidence type="ECO:0000256" key="6">
    <source>
        <dbReference type="ARBA" id="ARBA00022777"/>
    </source>
</evidence>
<dbReference type="InterPro" id="IPR035965">
    <property type="entry name" value="PAS-like_dom_sf"/>
</dbReference>
<keyword evidence="8" id="KW-0472">Membrane</keyword>
<evidence type="ECO:0000313" key="13">
    <source>
        <dbReference type="EMBL" id="QDV39054.1"/>
    </source>
</evidence>
<comment type="subcellular location">
    <subcellularLocation>
        <location evidence="2">Membrane</location>
    </subcellularLocation>
</comment>
<dbReference type="SUPFAM" id="SSF55785">
    <property type="entry name" value="PYP-like sensor domain (PAS domain)"/>
    <property type="match status" value="6"/>
</dbReference>
<dbReference type="InterPro" id="IPR004358">
    <property type="entry name" value="Sig_transdc_His_kin-like_C"/>
</dbReference>
<dbReference type="KEGG" id="tpla:ElP_70160"/>
<feature type="transmembrane region" description="Helical" evidence="8">
    <location>
        <begin position="12"/>
        <end position="31"/>
    </location>
</feature>
<keyword evidence="4" id="KW-0597">Phosphoprotein</keyword>
<dbReference type="PROSITE" id="PS50885">
    <property type="entry name" value="HAMP"/>
    <property type="match status" value="1"/>
</dbReference>
<dbReference type="InterPro" id="IPR005467">
    <property type="entry name" value="His_kinase_dom"/>
</dbReference>
<dbReference type="SUPFAM" id="SSF55874">
    <property type="entry name" value="ATPase domain of HSP90 chaperone/DNA topoisomerase II/histidine kinase"/>
    <property type="match status" value="1"/>
</dbReference>
<dbReference type="PRINTS" id="PR00344">
    <property type="entry name" value="BCTRLSENSOR"/>
</dbReference>
<evidence type="ECO:0000256" key="8">
    <source>
        <dbReference type="SAM" id="Phobius"/>
    </source>
</evidence>
<dbReference type="SMART" id="SM00304">
    <property type="entry name" value="HAMP"/>
    <property type="match status" value="1"/>
</dbReference>
<dbReference type="Gene3D" id="3.30.450.40">
    <property type="match status" value="1"/>
</dbReference>
<dbReference type="PANTHER" id="PTHR43304">
    <property type="entry name" value="PHYTOCHROME-LIKE PROTEIN CPH1"/>
    <property type="match status" value="1"/>
</dbReference>
<dbReference type="Gene3D" id="1.10.287.130">
    <property type="match status" value="1"/>
</dbReference>
<dbReference type="CDD" id="cd00082">
    <property type="entry name" value="HisKA"/>
    <property type="match status" value="1"/>
</dbReference>
<dbReference type="FunFam" id="1.10.287.130:FF:000145">
    <property type="entry name" value="Sensory transduction histidine kinase"/>
    <property type="match status" value="1"/>
</dbReference>
<dbReference type="SUPFAM" id="SSF158472">
    <property type="entry name" value="HAMP domain-like"/>
    <property type="match status" value="1"/>
</dbReference>
<keyword evidence="5 13" id="KW-0808">Transferase</keyword>
<dbReference type="Gene3D" id="6.10.340.10">
    <property type="match status" value="1"/>
</dbReference>
<sequence>MVRPAAIRLRLLLPSLVAAFALLMLTGFRWLELRAVRLETLAAVSQEVLASGVQLRQDVSRLLRRGETEGVAEVLAWSGVHPLSAGSALIGPAGRVRAATRAGWVGRPAAEALPSAWLPGGGDDRDRARVRVPDGSSLVVGSFPVRPDAGGSDRLLVPALDAGRPIALERAAEWREFRLMALVALAGAGLLALALNRLVSRRVDALARAVDRIAAGELDARPGVGGGDEIGRLARGLGAMAGRLADAARTRDRAERLMALQNALLTRTGEATLGPLADLHPGDLSPIAFDHLSRDLNCDLFFHYEVRDGALRLVSGSGVDEEAMRRFSRLEFGQELCGEVARLGRPIYLQDLQRSDDPLAATDRGLGVRCYACHPLFSGEELIGTFAVASRARDRLDEADLDLIRGASRAIAAAMARLRDAAALRQGEARYRAVVETCPDGILVIEPSGRLVEVNRAYARRSGYGRGELLALSVADLEAAESPERVLEHLAAILREGSDRFETVHRTRAGEPWPVEVTISADPGSGRLVAFTRDVSNRKRAEAALRKSEERHRLALDGAGLGTWDWHVPSGAIALDDRWAGMLGYAREELEPHLSAWERLVHPDDEPAAVVAIRESLDGPDPTYSAEYRLRHKDGGWVWILDAGRVIERDAQGRAVRMCGVHQDITARKQTEQALRASEERFRILADHATDAIMLHRGEPEATILDANQGASEALGYSRGELIGMSPTDFDPAITPEGLSALGERLRDGESAIFDTVHRRRDGSTFPVEVRCRPFAVDGQPFTLSISRDITERKQAEEALRVSEERHRLALDGAGLGTWDWHVPSGRAVFCERWAGMLGYAREELEPHVSAWERLIHPDDEPAVTSALGPHLGGSSAPYSIEFRLRHRDGRWVWVQATGRVIERDAQGRAVRMCGVHQDVTARKRAEEALRESEARLRVALEAAGAVAFVWDAVADRATRYYSTEPALPENVGRPAPLAEVRARVLPEDRGAFDAGIAACLDGGSEYRNLYRVSRPDGSVGWLEEWGHPERDANGRLLRLTGFAIDVTERKRIEAEILALNADLERRVAERTEDVRKLAAIIDSSTDFIAIDAPDGSHLWENRAYRQATGVGPEGRRVSVSIGEMHPPRSARRILDEALPAADRHGHWVGETELYSADGRAIPVSQLILSHRGPDGRVEYRSTIMRDITERTLLERILAERSDQLAIANAQLARASRLKDEFLASMSHELRTPLNGVLGLSEAMQEGIYGPVSPEQVDALGDVLRSGRHLLSLINDILDLSRIEAGRMELDPAPSPVGDLCEAGLRMVRELALRKRQVLSMAIRGVDAPAMLDERRVKQILVNLLGNAVKFTPEGGEIGLEVEGDRARGELRFTVRDTGIGIAQHDLEAIFQPFRQLDSRLARSYSGTGLGLALVRRMAEMHGGDVSARSEPGQGSRFTVRLPWILPDEGDPDGPPDAPPLGPGDAPPDGRAPHPTVEGLGTAGDGE</sequence>
<feature type="domain" description="Histidine kinase" evidence="9">
    <location>
        <begin position="1225"/>
        <end position="1446"/>
    </location>
</feature>
<evidence type="ECO:0000256" key="1">
    <source>
        <dbReference type="ARBA" id="ARBA00000085"/>
    </source>
</evidence>
<organism evidence="13 14">
    <name type="scientific">Tautonia plasticadhaerens</name>
    <dbReference type="NCBI Taxonomy" id="2527974"/>
    <lineage>
        <taxon>Bacteria</taxon>
        <taxon>Pseudomonadati</taxon>
        <taxon>Planctomycetota</taxon>
        <taxon>Planctomycetia</taxon>
        <taxon>Isosphaerales</taxon>
        <taxon>Isosphaeraceae</taxon>
        <taxon>Tautonia</taxon>
    </lineage>
</organism>
<evidence type="ECO:0000259" key="9">
    <source>
        <dbReference type="PROSITE" id="PS50109"/>
    </source>
</evidence>
<name>A0A518HDX3_9BACT</name>
<dbReference type="PANTHER" id="PTHR43304:SF1">
    <property type="entry name" value="PAC DOMAIN-CONTAINING PROTEIN"/>
    <property type="match status" value="1"/>
</dbReference>
<keyword evidence="8" id="KW-1133">Transmembrane helix</keyword>
<dbReference type="GO" id="GO:0016020">
    <property type="term" value="C:membrane"/>
    <property type="evidence" value="ECO:0007669"/>
    <property type="project" value="UniProtKB-SubCell"/>
</dbReference>
<dbReference type="InterPro" id="IPR001610">
    <property type="entry name" value="PAC"/>
</dbReference>
<keyword evidence="6" id="KW-0418">Kinase</keyword>
<evidence type="ECO:0000313" key="14">
    <source>
        <dbReference type="Proteomes" id="UP000317835"/>
    </source>
</evidence>
<dbReference type="EMBL" id="CP036426">
    <property type="protein sequence ID" value="QDV39054.1"/>
    <property type="molecule type" value="Genomic_DNA"/>
</dbReference>
<dbReference type="InterPro" id="IPR029016">
    <property type="entry name" value="GAF-like_dom_sf"/>
</dbReference>
<dbReference type="SMART" id="SM00388">
    <property type="entry name" value="HisKA"/>
    <property type="match status" value="1"/>
</dbReference>
<feature type="domain" description="PAS" evidence="10">
    <location>
        <begin position="678"/>
        <end position="747"/>
    </location>
</feature>
<feature type="compositionally biased region" description="Pro residues" evidence="7">
    <location>
        <begin position="1455"/>
        <end position="1466"/>
    </location>
</feature>
<dbReference type="Pfam" id="PF00672">
    <property type="entry name" value="HAMP"/>
    <property type="match status" value="1"/>
</dbReference>
<reference evidence="13 14" key="1">
    <citation type="submission" date="2019-02" db="EMBL/GenBank/DDBJ databases">
        <title>Deep-cultivation of Planctomycetes and their phenomic and genomic characterization uncovers novel biology.</title>
        <authorList>
            <person name="Wiegand S."/>
            <person name="Jogler M."/>
            <person name="Boedeker C."/>
            <person name="Pinto D."/>
            <person name="Vollmers J."/>
            <person name="Rivas-Marin E."/>
            <person name="Kohn T."/>
            <person name="Peeters S.H."/>
            <person name="Heuer A."/>
            <person name="Rast P."/>
            <person name="Oberbeckmann S."/>
            <person name="Bunk B."/>
            <person name="Jeske O."/>
            <person name="Meyerdierks A."/>
            <person name="Storesund J.E."/>
            <person name="Kallscheuer N."/>
            <person name="Luecker S."/>
            <person name="Lage O.M."/>
            <person name="Pohl T."/>
            <person name="Merkel B.J."/>
            <person name="Hornburger P."/>
            <person name="Mueller R.-W."/>
            <person name="Bruemmer F."/>
            <person name="Labrenz M."/>
            <person name="Spormann A.M."/>
            <person name="Op den Camp H."/>
            <person name="Overmann J."/>
            <person name="Amann R."/>
            <person name="Jetten M.S.M."/>
            <person name="Mascher T."/>
            <person name="Medema M.H."/>
            <person name="Devos D.P."/>
            <person name="Kaster A.-K."/>
            <person name="Ovreas L."/>
            <person name="Rohde M."/>
            <person name="Galperin M.Y."/>
            <person name="Jogler C."/>
        </authorList>
    </citation>
    <scope>NUCLEOTIDE SEQUENCE [LARGE SCALE GENOMIC DNA]</scope>
    <source>
        <strain evidence="13 14">ElP</strain>
    </source>
</reference>
<dbReference type="Pfam" id="PF13185">
    <property type="entry name" value="GAF_2"/>
    <property type="match status" value="1"/>
</dbReference>
<dbReference type="Pfam" id="PF00512">
    <property type="entry name" value="HisKA"/>
    <property type="match status" value="1"/>
</dbReference>
<protein>
    <recommendedName>
        <fullName evidence="3">histidine kinase</fullName>
        <ecNumber evidence="3">2.7.13.3</ecNumber>
    </recommendedName>
</protein>
<evidence type="ECO:0000256" key="7">
    <source>
        <dbReference type="SAM" id="MobiDB-lite"/>
    </source>
</evidence>